<protein>
    <submittedName>
        <fullName evidence="1">Uncharacterized protein</fullName>
    </submittedName>
</protein>
<accession>A0A9W9XGM0</accession>
<organism evidence="1 2">
    <name type="scientific">Penicillium diatomitis</name>
    <dbReference type="NCBI Taxonomy" id="2819901"/>
    <lineage>
        <taxon>Eukaryota</taxon>
        <taxon>Fungi</taxon>
        <taxon>Dikarya</taxon>
        <taxon>Ascomycota</taxon>
        <taxon>Pezizomycotina</taxon>
        <taxon>Eurotiomycetes</taxon>
        <taxon>Eurotiomycetidae</taxon>
        <taxon>Eurotiales</taxon>
        <taxon>Aspergillaceae</taxon>
        <taxon>Penicillium</taxon>
    </lineage>
</organism>
<reference evidence="1" key="1">
    <citation type="submission" date="2022-12" db="EMBL/GenBank/DDBJ databases">
        <authorList>
            <person name="Petersen C."/>
        </authorList>
    </citation>
    <scope>NUCLEOTIDE SEQUENCE</scope>
    <source>
        <strain evidence="1">IBT 30728</strain>
    </source>
</reference>
<dbReference type="RefSeq" id="XP_056793001.1">
    <property type="nucleotide sequence ID" value="XM_056930970.1"/>
</dbReference>
<proteinExistence type="predicted"/>
<dbReference type="EMBL" id="JAPWDQ010000002">
    <property type="protein sequence ID" value="KAJ5492621.1"/>
    <property type="molecule type" value="Genomic_DNA"/>
</dbReference>
<dbReference type="Proteomes" id="UP001148312">
    <property type="component" value="Unassembled WGS sequence"/>
</dbReference>
<evidence type="ECO:0000313" key="2">
    <source>
        <dbReference type="Proteomes" id="UP001148312"/>
    </source>
</evidence>
<name>A0A9W9XGM0_9EURO</name>
<gene>
    <name evidence="1" type="ORF">N7539_001367</name>
</gene>
<dbReference type="GeneID" id="81621219"/>
<dbReference type="AlphaFoldDB" id="A0A9W9XGM0"/>
<comment type="caution">
    <text evidence="1">The sequence shown here is derived from an EMBL/GenBank/DDBJ whole genome shotgun (WGS) entry which is preliminary data.</text>
</comment>
<keyword evidence="2" id="KW-1185">Reference proteome</keyword>
<sequence length="125" mass="13807">MDRRVREIPPPATSNRASFDGQWDAGHGLLARLLQLDAVPDPLRLTSELLKRQVMLYVAQEITGRQSNPSHNGSMAHVTDGHPGKVTQHPANSRSAVLFLHQMAIRREILVPDDVCPTSGSLDIR</sequence>
<reference evidence="1" key="2">
    <citation type="journal article" date="2023" name="IMA Fungus">
        <title>Comparative genomic study of the Penicillium genus elucidates a diverse pangenome and 15 lateral gene transfer events.</title>
        <authorList>
            <person name="Petersen C."/>
            <person name="Sorensen T."/>
            <person name="Nielsen M.R."/>
            <person name="Sondergaard T.E."/>
            <person name="Sorensen J.L."/>
            <person name="Fitzpatrick D.A."/>
            <person name="Frisvad J.C."/>
            <person name="Nielsen K.L."/>
        </authorList>
    </citation>
    <scope>NUCLEOTIDE SEQUENCE</scope>
    <source>
        <strain evidence="1">IBT 30728</strain>
    </source>
</reference>
<evidence type="ECO:0000313" key="1">
    <source>
        <dbReference type="EMBL" id="KAJ5492621.1"/>
    </source>
</evidence>